<proteinExistence type="predicted"/>
<gene>
    <name evidence="2" type="ORF">SAMN06265380_11024</name>
</gene>
<dbReference type="AlphaFoldDB" id="A0A521EBB2"/>
<keyword evidence="3" id="KW-1185">Reference proteome</keyword>
<dbReference type="Pfam" id="PF11578">
    <property type="entry name" value="DUF3237"/>
    <property type="match status" value="1"/>
</dbReference>
<evidence type="ECO:0000313" key="3">
    <source>
        <dbReference type="Proteomes" id="UP000319555"/>
    </source>
</evidence>
<dbReference type="Proteomes" id="UP000319555">
    <property type="component" value="Unassembled WGS sequence"/>
</dbReference>
<organism evidence="2 3">
    <name type="scientific">Ruegeria faecimaris</name>
    <dbReference type="NCBI Taxonomy" id="686389"/>
    <lineage>
        <taxon>Bacteria</taxon>
        <taxon>Pseudomonadati</taxon>
        <taxon>Pseudomonadota</taxon>
        <taxon>Alphaproteobacteria</taxon>
        <taxon>Rhodobacterales</taxon>
        <taxon>Roseobacteraceae</taxon>
        <taxon>Ruegeria</taxon>
    </lineage>
</organism>
<dbReference type="Gene3D" id="2.40.160.20">
    <property type="match status" value="1"/>
</dbReference>
<feature type="compositionally biased region" description="Basic and acidic residues" evidence="1">
    <location>
        <begin position="108"/>
        <end position="118"/>
    </location>
</feature>
<protein>
    <submittedName>
        <fullName evidence="2">Uncharacterized protein</fullName>
    </submittedName>
</protein>
<name>A0A521EBB2_9RHOB</name>
<accession>A0A521EBB2</accession>
<sequence length="277" mass="29562">MGMREFSDGGVTLRWSEAAFQAATGVQRVLVEAGPAISPHDTLRLFYREGDGPERAVRGWPLGQDPQSGLQQFAAALPVPAVGKLMTWRPVLTSGGRDYDPGNAVAPKPEDRAPKHETSSPVLDHIAHFEVPFSGNFNPSGETPDGIWLHFAIKEGGTVTGPNLNGTIEPVGGDWMRVRPDGVGILHAKALINPTTGGAPVMFDDTGICDFGTDGYAALAKGKLPPSAPVRLAPRYLTSNPRYMWINRLQGFGIGEASLSDITLRFDVYSAKGTSDG</sequence>
<feature type="region of interest" description="Disordered" evidence="1">
    <location>
        <begin position="96"/>
        <end position="118"/>
    </location>
</feature>
<dbReference type="EMBL" id="FXTE01000010">
    <property type="protein sequence ID" value="SMO80450.1"/>
    <property type="molecule type" value="Genomic_DNA"/>
</dbReference>
<evidence type="ECO:0000313" key="2">
    <source>
        <dbReference type="EMBL" id="SMO80450.1"/>
    </source>
</evidence>
<evidence type="ECO:0000256" key="1">
    <source>
        <dbReference type="SAM" id="MobiDB-lite"/>
    </source>
</evidence>
<reference evidence="2 3" key="1">
    <citation type="submission" date="2017-05" db="EMBL/GenBank/DDBJ databases">
        <authorList>
            <person name="Varghese N."/>
            <person name="Submissions S."/>
        </authorList>
    </citation>
    <scope>NUCLEOTIDE SEQUENCE [LARGE SCALE GENOMIC DNA]</scope>
    <source>
        <strain evidence="2 3">DSM 28009</strain>
    </source>
</reference>